<dbReference type="InterPro" id="IPR007527">
    <property type="entry name" value="Znf_SWIM"/>
</dbReference>
<keyword evidence="1" id="KW-0863">Zinc-finger</keyword>
<evidence type="ECO:0000256" key="1">
    <source>
        <dbReference type="PROSITE-ProRule" id="PRU00325"/>
    </source>
</evidence>
<dbReference type="EMBL" id="CP146016">
    <property type="protein sequence ID" value="WWQ61036.1"/>
    <property type="molecule type" value="Genomic_DNA"/>
</dbReference>
<protein>
    <submittedName>
        <fullName evidence="3">SWIM zinc finger family protein</fullName>
    </submittedName>
</protein>
<dbReference type="GO" id="GO:0008270">
    <property type="term" value="F:zinc ion binding"/>
    <property type="evidence" value="ECO:0007669"/>
    <property type="project" value="UniProtKB-KW"/>
</dbReference>
<reference evidence="3 4" key="1">
    <citation type="submission" date="2024-02" db="EMBL/GenBank/DDBJ databases">
        <title>STSV induces naive adaptation in Sulfolobus.</title>
        <authorList>
            <person name="Xiang X."/>
            <person name="Song M."/>
        </authorList>
    </citation>
    <scope>NUCLEOTIDE SEQUENCE [LARGE SCALE GENOMIC DNA]</scope>
    <source>
        <strain evidence="3 4">RT2</strain>
    </source>
</reference>
<dbReference type="Proteomes" id="UP001432202">
    <property type="component" value="Chromosome"/>
</dbReference>
<evidence type="ECO:0000313" key="4">
    <source>
        <dbReference type="Proteomes" id="UP001432202"/>
    </source>
</evidence>
<accession>A0AAX4L1P1</accession>
<dbReference type="RefSeq" id="WP_338602752.1">
    <property type="nucleotide sequence ID" value="NZ_CP146016.1"/>
</dbReference>
<proteinExistence type="predicted"/>
<organism evidence="3 4">
    <name type="scientific">Sulfolobus tengchongensis</name>
    <dbReference type="NCBI Taxonomy" id="207809"/>
    <lineage>
        <taxon>Archaea</taxon>
        <taxon>Thermoproteota</taxon>
        <taxon>Thermoprotei</taxon>
        <taxon>Sulfolobales</taxon>
        <taxon>Sulfolobaceae</taxon>
        <taxon>Sulfolobus</taxon>
    </lineage>
</organism>
<dbReference type="PANTHER" id="PTHR38133:SF1">
    <property type="entry name" value="SLR1429 PROTEIN"/>
    <property type="match status" value="1"/>
</dbReference>
<dbReference type="PANTHER" id="PTHR38133">
    <property type="entry name" value="SLR1429 PROTEIN"/>
    <property type="match status" value="1"/>
</dbReference>
<evidence type="ECO:0000259" key="2">
    <source>
        <dbReference type="PROSITE" id="PS50966"/>
    </source>
</evidence>
<keyword evidence="1" id="KW-0479">Metal-binding</keyword>
<keyword evidence="1" id="KW-0862">Zinc</keyword>
<gene>
    <name evidence="3" type="ORF">V6M85_02840</name>
</gene>
<evidence type="ECO:0000313" key="3">
    <source>
        <dbReference type="EMBL" id="WWQ61036.1"/>
    </source>
</evidence>
<sequence length="213" mass="24739">MPSLSHKPWFIRSWISMISSDMDTHRRKRGFEYFKEGRVKSISIKEGKIIAKVQGNMLYEVRIEAPLFTKEENKIVSEELNKIIEKNSLPVDLEIKLNNKGLSLLPKHLIFSCSCPDYARPCKHILAVQLASAELFEKDVRNYLTFRGLSENKSFEIKDLIGDPNEITWNLESLMSILYNDYEPIESGELKQIYKKMSKISKELLRKVIEGII</sequence>
<dbReference type="PROSITE" id="PS50966">
    <property type="entry name" value="ZF_SWIM"/>
    <property type="match status" value="1"/>
</dbReference>
<name>A0AAX4L1P1_9CREN</name>
<dbReference type="AlphaFoldDB" id="A0AAX4L1P1"/>
<dbReference type="GeneID" id="89335670"/>
<feature type="domain" description="SWIM-type" evidence="2">
    <location>
        <begin position="93"/>
        <end position="133"/>
    </location>
</feature>
<dbReference type="Pfam" id="PF04434">
    <property type="entry name" value="SWIM"/>
    <property type="match status" value="1"/>
</dbReference>
<keyword evidence="4" id="KW-1185">Reference proteome</keyword>